<comment type="caution">
    <text evidence="2">The sequence shown here is derived from an EMBL/GenBank/DDBJ whole genome shotgun (WGS) entry which is preliminary data.</text>
</comment>
<reference evidence="2 3" key="1">
    <citation type="submission" date="2017-09" db="EMBL/GenBank/DDBJ databases">
        <title>Depth-based differentiation of microbial function through sediment-hosted aquifers and enrichment of novel symbionts in the deep terrestrial subsurface.</title>
        <authorList>
            <person name="Probst A.J."/>
            <person name="Ladd B."/>
            <person name="Jarett J.K."/>
            <person name="Geller-Mcgrath D.E."/>
            <person name="Sieber C.M."/>
            <person name="Emerson J.B."/>
            <person name="Anantharaman K."/>
            <person name="Thomas B.C."/>
            <person name="Malmstrom R."/>
            <person name="Stieglmeier M."/>
            <person name="Klingl A."/>
            <person name="Woyke T."/>
            <person name="Ryan C.M."/>
            <person name="Banfield J.F."/>
        </authorList>
    </citation>
    <scope>NUCLEOTIDE SEQUENCE [LARGE SCALE GENOMIC DNA]</scope>
    <source>
        <strain evidence="2">CG22_combo_CG10-13_8_21_14_all_39_9</strain>
    </source>
</reference>
<evidence type="ECO:0000313" key="3">
    <source>
        <dbReference type="Proteomes" id="UP000230159"/>
    </source>
</evidence>
<organism evidence="2 3">
    <name type="scientific">Candidatus Kuenenbacteria bacterium CG22_combo_CG10-13_8_21_14_all_39_9</name>
    <dbReference type="NCBI Taxonomy" id="1974621"/>
    <lineage>
        <taxon>Bacteria</taxon>
        <taxon>Candidatus Kueneniibacteriota</taxon>
    </lineage>
</organism>
<accession>A0A2H0D006</accession>
<evidence type="ECO:0000313" key="2">
    <source>
        <dbReference type="EMBL" id="PIP75505.1"/>
    </source>
</evidence>
<evidence type="ECO:0000256" key="1">
    <source>
        <dbReference type="SAM" id="Phobius"/>
    </source>
</evidence>
<proteinExistence type="predicted"/>
<dbReference type="EMBL" id="PCTN01000146">
    <property type="protein sequence ID" value="PIP75505.1"/>
    <property type="molecule type" value="Genomic_DNA"/>
</dbReference>
<protein>
    <submittedName>
        <fullName evidence="2">Uncharacterized protein</fullName>
    </submittedName>
</protein>
<keyword evidence="1" id="KW-0472">Membrane</keyword>
<name>A0A2H0D006_9BACT</name>
<dbReference type="AlphaFoldDB" id="A0A2H0D006"/>
<sequence>MAELKQQIKIMLAKCLKCNRKVFLMAGILILIICLIFLGNILWQSINDTRLIASLQQQVATQVVDMKMWQEIKKEVELKKQPPAANEKLTRNPFE</sequence>
<dbReference type="Proteomes" id="UP000230159">
    <property type="component" value="Unassembled WGS sequence"/>
</dbReference>
<keyword evidence="1" id="KW-0812">Transmembrane</keyword>
<keyword evidence="1" id="KW-1133">Transmembrane helix</keyword>
<gene>
    <name evidence="2" type="ORF">COW86_03375</name>
</gene>
<feature type="transmembrane region" description="Helical" evidence="1">
    <location>
        <begin position="21"/>
        <end position="43"/>
    </location>
</feature>